<evidence type="ECO:0000256" key="5">
    <source>
        <dbReference type="ARBA" id="ARBA00038359"/>
    </source>
</evidence>
<comment type="subcellular location">
    <subcellularLocation>
        <location evidence="1">Membrane</location>
        <topology evidence="1">Multi-pass membrane protein</topology>
    </subcellularLocation>
</comment>
<gene>
    <name evidence="9" type="ORF">PGQ11_010410</name>
</gene>
<comment type="caution">
    <text evidence="9">The sequence shown here is derived from an EMBL/GenBank/DDBJ whole genome shotgun (WGS) entry which is preliminary data.</text>
</comment>
<dbReference type="PANTHER" id="PTHR33048">
    <property type="entry name" value="PTH11-LIKE INTEGRAL MEMBRANE PROTEIN (AFU_ORTHOLOGUE AFUA_5G11245)"/>
    <property type="match status" value="1"/>
</dbReference>
<keyword evidence="10" id="KW-1185">Reference proteome</keyword>
<dbReference type="PANTHER" id="PTHR33048:SF47">
    <property type="entry name" value="INTEGRAL MEMBRANE PROTEIN-RELATED"/>
    <property type="match status" value="1"/>
</dbReference>
<feature type="transmembrane region" description="Helical" evidence="7">
    <location>
        <begin position="143"/>
        <end position="162"/>
    </location>
</feature>
<evidence type="ECO:0000313" key="9">
    <source>
        <dbReference type="EMBL" id="KAK8859676.1"/>
    </source>
</evidence>
<organism evidence="9 10">
    <name type="scientific">Apiospora arundinis</name>
    <dbReference type="NCBI Taxonomy" id="335852"/>
    <lineage>
        <taxon>Eukaryota</taxon>
        <taxon>Fungi</taxon>
        <taxon>Dikarya</taxon>
        <taxon>Ascomycota</taxon>
        <taxon>Pezizomycotina</taxon>
        <taxon>Sordariomycetes</taxon>
        <taxon>Xylariomycetidae</taxon>
        <taxon>Amphisphaeriales</taxon>
        <taxon>Apiosporaceae</taxon>
        <taxon>Apiospora</taxon>
    </lineage>
</organism>
<accession>A0ABR2IA35</accession>
<feature type="transmembrane region" description="Helical" evidence="7">
    <location>
        <begin position="267"/>
        <end position="288"/>
    </location>
</feature>
<evidence type="ECO:0000259" key="8">
    <source>
        <dbReference type="Pfam" id="PF20684"/>
    </source>
</evidence>
<comment type="similarity">
    <text evidence="5">Belongs to the SAT4 family.</text>
</comment>
<evidence type="ECO:0000256" key="3">
    <source>
        <dbReference type="ARBA" id="ARBA00022989"/>
    </source>
</evidence>
<proteinExistence type="inferred from homology"/>
<dbReference type="InterPro" id="IPR049326">
    <property type="entry name" value="Rhodopsin_dom_fungi"/>
</dbReference>
<keyword evidence="3 7" id="KW-1133">Transmembrane helix</keyword>
<feature type="compositionally biased region" description="Polar residues" evidence="6">
    <location>
        <begin position="382"/>
        <end position="393"/>
    </location>
</feature>
<evidence type="ECO:0000313" key="10">
    <source>
        <dbReference type="Proteomes" id="UP001390339"/>
    </source>
</evidence>
<name>A0ABR2IA35_9PEZI</name>
<evidence type="ECO:0000256" key="2">
    <source>
        <dbReference type="ARBA" id="ARBA00022692"/>
    </source>
</evidence>
<feature type="transmembrane region" description="Helical" evidence="7">
    <location>
        <begin position="26"/>
        <end position="45"/>
    </location>
</feature>
<evidence type="ECO:0000256" key="7">
    <source>
        <dbReference type="SAM" id="Phobius"/>
    </source>
</evidence>
<sequence length="406" mass="45527">MASPDAPTGPLATTTDLFVSENAFKIVTWVGTGVCIIVCFLRLSVRLLTFRRLFAEDYLMLCSLAILAALAAVMQLTIDDIYLVLHVQNQQVMPGLDFPDRLTSGMRGHGAALLLNTTGIWAIKLSFLAFFRRFGAKVRSYMITWWVACALVVVCGAVYFAIFPYGCEFGSFVHLTTTCATRDNIASIYRGYKASIALDVISDAIIMCFPIFIAWRTKISMRQKVILTAVFLLVGFTIAVTIVRGSIFGGVYKSLEEADGQVINMAWVLFWFIIQYFVSFTIACLISFRSLWVNRREKESSQRYELEKRRRAAEENSAKASSKKRRNSPWSRLQDSVLQTLVDLEGRDLEDDSQLLLKHQPPSGKLAVDFSNWGRADNAWSVTSTCKGSSSQEETLRSSHSRNDSV</sequence>
<dbReference type="GO" id="GO:0016787">
    <property type="term" value="F:hydrolase activity"/>
    <property type="evidence" value="ECO:0007669"/>
    <property type="project" value="UniProtKB-KW"/>
</dbReference>
<evidence type="ECO:0000256" key="4">
    <source>
        <dbReference type="ARBA" id="ARBA00023136"/>
    </source>
</evidence>
<dbReference type="EMBL" id="JAPCWZ010000006">
    <property type="protein sequence ID" value="KAK8859676.1"/>
    <property type="molecule type" value="Genomic_DNA"/>
</dbReference>
<feature type="domain" description="Rhodopsin" evidence="8">
    <location>
        <begin position="41"/>
        <end position="292"/>
    </location>
</feature>
<feature type="transmembrane region" description="Helical" evidence="7">
    <location>
        <begin position="194"/>
        <end position="213"/>
    </location>
</feature>
<feature type="region of interest" description="Disordered" evidence="6">
    <location>
        <begin position="382"/>
        <end position="406"/>
    </location>
</feature>
<reference evidence="9 10" key="1">
    <citation type="journal article" date="2024" name="IMA Fungus">
        <title>Apiospora arundinis, a panoply of carbohydrate-active enzymes and secondary metabolites.</title>
        <authorList>
            <person name="Sorensen T."/>
            <person name="Petersen C."/>
            <person name="Muurmann A.T."/>
            <person name="Christiansen J.V."/>
            <person name="Brundto M.L."/>
            <person name="Overgaard C.K."/>
            <person name="Boysen A.T."/>
            <person name="Wollenberg R.D."/>
            <person name="Larsen T.O."/>
            <person name="Sorensen J.L."/>
            <person name="Nielsen K.L."/>
            <person name="Sondergaard T.E."/>
        </authorList>
    </citation>
    <scope>NUCLEOTIDE SEQUENCE [LARGE SCALE GENOMIC DNA]</scope>
    <source>
        <strain evidence="9 10">AAU 773</strain>
    </source>
</reference>
<protein>
    <submittedName>
        <fullName evidence="9">Glycoside hydrolase family 31</fullName>
    </submittedName>
</protein>
<feature type="transmembrane region" description="Helical" evidence="7">
    <location>
        <begin position="57"/>
        <end position="78"/>
    </location>
</feature>
<evidence type="ECO:0000256" key="6">
    <source>
        <dbReference type="SAM" id="MobiDB-lite"/>
    </source>
</evidence>
<keyword evidence="2 7" id="KW-0812">Transmembrane</keyword>
<dbReference type="Pfam" id="PF20684">
    <property type="entry name" value="Fung_rhodopsin"/>
    <property type="match status" value="1"/>
</dbReference>
<keyword evidence="9" id="KW-0378">Hydrolase</keyword>
<evidence type="ECO:0000256" key="1">
    <source>
        <dbReference type="ARBA" id="ARBA00004141"/>
    </source>
</evidence>
<dbReference type="InterPro" id="IPR052337">
    <property type="entry name" value="SAT4-like"/>
</dbReference>
<keyword evidence="4 7" id="KW-0472">Membrane</keyword>
<feature type="compositionally biased region" description="Basic and acidic residues" evidence="6">
    <location>
        <begin position="394"/>
        <end position="406"/>
    </location>
</feature>
<feature type="transmembrane region" description="Helical" evidence="7">
    <location>
        <begin position="225"/>
        <end position="247"/>
    </location>
</feature>
<dbReference type="Proteomes" id="UP001390339">
    <property type="component" value="Unassembled WGS sequence"/>
</dbReference>
<feature type="transmembrane region" description="Helical" evidence="7">
    <location>
        <begin position="111"/>
        <end position="131"/>
    </location>
</feature>